<evidence type="ECO:0000313" key="3">
    <source>
        <dbReference type="Proteomes" id="UP000007486"/>
    </source>
</evidence>
<keyword evidence="1" id="KW-0812">Transmembrane</keyword>
<dbReference type="InterPro" id="IPR005325">
    <property type="entry name" value="DUF308_memb"/>
</dbReference>
<name>F0R221_PHOSB</name>
<keyword evidence="1" id="KW-0472">Membrane</keyword>
<dbReference type="GO" id="GO:0005886">
    <property type="term" value="C:plasma membrane"/>
    <property type="evidence" value="ECO:0007669"/>
    <property type="project" value="TreeGrafter"/>
</dbReference>
<feature type="transmembrane region" description="Helical" evidence="1">
    <location>
        <begin position="144"/>
        <end position="164"/>
    </location>
</feature>
<accession>F0R221</accession>
<dbReference type="Proteomes" id="UP000007486">
    <property type="component" value="Chromosome"/>
</dbReference>
<keyword evidence="3" id="KW-1185">Reference proteome</keyword>
<dbReference type="EMBL" id="CP002530">
    <property type="protein sequence ID" value="ADY37487.1"/>
    <property type="molecule type" value="Genomic_DNA"/>
</dbReference>
<feature type="transmembrane region" description="Helical" evidence="1">
    <location>
        <begin position="88"/>
        <end position="109"/>
    </location>
</feature>
<feature type="transmembrane region" description="Helical" evidence="1">
    <location>
        <begin position="121"/>
        <end position="138"/>
    </location>
</feature>
<dbReference type="RefSeq" id="WP_013618860.1">
    <property type="nucleotide sequence ID" value="NC_015164.1"/>
</dbReference>
<dbReference type="OrthoDB" id="1043841at2"/>
<protein>
    <recommendedName>
        <fullName evidence="4">Acid-resistance membrane protein</fullName>
    </recommendedName>
</protein>
<dbReference type="PANTHER" id="PTHR34989:SF1">
    <property type="entry name" value="PROTEIN HDED"/>
    <property type="match status" value="1"/>
</dbReference>
<dbReference type="HOGENOM" id="CLU_091343_1_0_10"/>
<reference evidence="2 3" key="1">
    <citation type="journal article" date="2011" name="Stand. Genomic Sci.">
        <title>Complete genome sequence of Bacteroides salanitronis type strain (BL78).</title>
        <authorList>
            <person name="Gronow S."/>
            <person name="Held B."/>
            <person name="Lucas S."/>
            <person name="Lapidus A."/>
            <person name="Del Rio T.G."/>
            <person name="Nolan M."/>
            <person name="Tice H."/>
            <person name="Deshpande S."/>
            <person name="Cheng J.F."/>
            <person name="Pitluck S."/>
            <person name="Liolios K."/>
            <person name="Pagani I."/>
            <person name="Ivanova N."/>
            <person name="Mavromatis K."/>
            <person name="Pati A."/>
            <person name="Tapia R."/>
            <person name="Han C."/>
            <person name="Goodwin L."/>
            <person name="Chen A."/>
            <person name="Palaniappan K."/>
            <person name="Land M."/>
            <person name="Hauser L."/>
            <person name="Chang Y.J."/>
            <person name="Jeffries C.D."/>
            <person name="Brambilla E.M."/>
            <person name="Rohde M."/>
            <person name="Goker M."/>
            <person name="Detter J.C."/>
            <person name="Woyke T."/>
            <person name="Bristow J."/>
            <person name="Markowitz V."/>
            <person name="Hugenholtz P."/>
            <person name="Kyrpides N.C."/>
            <person name="Klenk H.P."/>
            <person name="Eisen J.A."/>
        </authorList>
    </citation>
    <scope>NUCLEOTIDE SEQUENCE [LARGE SCALE GENOMIC DNA]</scope>
    <source>
        <strain evidence="2 3">DSM 18170</strain>
    </source>
</reference>
<feature type="transmembrane region" description="Helical" evidence="1">
    <location>
        <begin position="28"/>
        <end position="52"/>
    </location>
</feature>
<proteinExistence type="predicted"/>
<dbReference type="InterPro" id="IPR052712">
    <property type="entry name" value="Acid_resist_chaperone_HdeD"/>
</dbReference>
<gene>
    <name evidence="2" type="ordered locus">Bacsa_2957</name>
</gene>
<evidence type="ECO:0008006" key="4">
    <source>
        <dbReference type="Google" id="ProtNLM"/>
    </source>
</evidence>
<feature type="transmembrane region" description="Helical" evidence="1">
    <location>
        <begin position="64"/>
        <end position="82"/>
    </location>
</feature>
<dbReference type="STRING" id="667015.Bacsa_2957"/>
<evidence type="ECO:0000256" key="1">
    <source>
        <dbReference type="SAM" id="Phobius"/>
    </source>
</evidence>
<sequence>MKLFGYSVVSSLCALVMGVLLVMWPEAAVIYLVITVGVLFLLPGLYGIFAYLASRRQAESGRAFPVVALGSALLGLWLIVMPDFFVGTLMYVLGALLVFGGVSQLMNFISIRKLTGTVPGIFYVLPVLLLLAGILILVNPFEAAKVPFIVLGVSSIVYGLTDLFRIIRYRQKKEAGITDVEVIDE</sequence>
<keyword evidence="1" id="KW-1133">Transmembrane helix</keyword>
<dbReference type="KEGG" id="bsa:Bacsa_2957"/>
<dbReference type="PANTHER" id="PTHR34989">
    <property type="entry name" value="PROTEIN HDED"/>
    <property type="match status" value="1"/>
</dbReference>
<dbReference type="eggNOG" id="COG3247">
    <property type="taxonomic scope" value="Bacteria"/>
</dbReference>
<dbReference type="Pfam" id="PF03729">
    <property type="entry name" value="DUF308"/>
    <property type="match status" value="3"/>
</dbReference>
<organism evidence="2 3">
    <name type="scientific">Phocaeicola salanitronis (strain DSM 18170 / JCM 13657 / CCUG 60908 / BL78)</name>
    <name type="common">Bacteroides salanitronis</name>
    <dbReference type="NCBI Taxonomy" id="667015"/>
    <lineage>
        <taxon>Bacteria</taxon>
        <taxon>Pseudomonadati</taxon>
        <taxon>Bacteroidota</taxon>
        <taxon>Bacteroidia</taxon>
        <taxon>Bacteroidales</taxon>
        <taxon>Bacteroidaceae</taxon>
        <taxon>Phocaeicola</taxon>
    </lineage>
</organism>
<dbReference type="AlphaFoldDB" id="F0R221"/>
<evidence type="ECO:0000313" key="2">
    <source>
        <dbReference type="EMBL" id="ADY37487.1"/>
    </source>
</evidence>